<evidence type="ECO:0000313" key="1">
    <source>
        <dbReference type="EMBL" id="DAF58226.1"/>
    </source>
</evidence>
<sequence>MITFEYDNYIRELEQMAAPLATCITSERHANFAVMYIGTACGVVMITLNQYNDRKTFAIGSEAPVYNFDAFKTYVIARLEAA</sequence>
<name>A0A8S5T629_9CAUD</name>
<proteinExistence type="predicted"/>
<accession>A0A8S5T629</accession>
<organism evidence="1">
    <name type="scientific">Siphoviridae sp. ctMBu2</name>
    <dbReference type="NCBI Taxonomy" id="2827853"/>
    <lineage>
        <taxon>Viruses</taxon>
        <taxon>Duplodnaviria</taxon>
        <taxon>Heunggongvirae</taxon>
        <taxon>Uroviricota</taxon>
        <taxon>Caudoviricetes</taxon>
    </lineage>
</organism>
<dbReference type="EMBL" id="BK032748">
    <property type="protein sequence ID" value="DAF58226.1"/>
    <property type="molecule type" value="Genomic_DNA"/>
</dbReference>
<protein>
    <submittedName>
        <fullName evidence="1">Uncharacterized protein</fullName>
    </submittedName>
</protein>
<reference evidence="1" key="1">
    <citation type="journal article" date="2021" name="Proc. Natl. Acad. Sci. U.S.A.">
        <title>A Catalog of Tens of Thousands of Viruses from Human Metagenomes Reveals Hidden Associations with Chronic Diseases.</title>
        <authorList>
            <person name="Tisza M.J."/>
            <person name="Buck C.B."/>
        </authorList>
    </citation>
    <scope>NUCLEOTIDE SEQUENCE</scope>
    <source>
        <strain evidence="1">CtMBu2</strain>
    </source>
</reference>